<dbReference type="PANTHER" id="PTHR31902:SF7">
    <property type="entry name" value="ALTERED INHERITANCE OF MITOCHONDRIA PROTEIN 32"/>
    <property type="match status" value="1"/>
</dbReference>
<evidence type="ECO:0000256" key="1">
    <source>
        <dbReference type="ARBA" id="ARBA00038208"/>
    </source>
</evidence>
<evidence type="ECO:0000313" key="5">
    <source>
        <dbReference type="Proteomes" id="UP000799424"/>
    </source>
</evidence>
<proteinExistence type="inferred from homology"/>
<feature type="region of interest" description="Disordered" evidence="3">
    <location>
        <begin position="307"/>
        <end position="339"/>
    </location>
</feature>
<dbReference type="SUPFAM" id="SSF52833">
    <property type="entry name" value="Thioredoxin-like"/>
    <property type="match status" value="1"/>
</dbReference>
<dbReference type="OrthoDB" id="10253744at2759"/>
<evidence type="ECO:0000313" key="4">
    <source>
        <dbReference type="EMBL" id="KAF2826140.1"/>
    </source>
</evidence>
<dbReference type="Proteomes" id="UP000799424">
    <property type="component" value="Unassembled WGS sequence"/>
</dbReference>
<protein>
    <recommendedName>
        <fullName evidence="2">Altered inheritance of mitochondria protein 32</fullName>
    </recommendedName>
</protein>
<sequence length="339" mass="35998">MSATFARLSRAPAPCIRILRQNIHTTPTRAQRQPIPTTPTCPPPTCACASTPPDLAIDRTSPLLNTVAAYASQVVLCTGTSDWPSNIEQEGGATGEFVKGLKGIVGRGGEAFDPFNNVLITASDIPASQTPNTTTALLFPAFKRIPVIPHSPSSYRAFATAYLKAESLHPMHDGLSADQKAKLSRDESAARILPQAEDITTPTILICGHATRDSRCGALGPLLQHSFEKEFARRGIDAHVAQISHIGGHKFAGNVIVYLPPAWGNALSGAGIWYGRVGPESVEGLVGETVVGGRVVRDMVRGGRMAGGGDLGRGVEGMEREEKGEDGKGGLRLEPRDRR</sequence>
<dbReference type="PANTHER" id="PTHR31902">
    <property type="entry name" value="ACTIN PATCHES DISTAL PROTEIN 1"/>
    <property type="match status" value="1"/>
</dbReference>
<gene>
    <name evidence="4" type="ORF">CC86DRAFT_466924</name>
</gene>
<reference evidence="4" key="1">
    <citation type="journal article" date="2020" name="Stud. Mycol.">
        <title>101 Dothideomycetes genomes: a test case for predicting lifestyles and emergence of pathogens.</title>
        <authorList>
            <person name="Haridas S."/>
            <person name="Albert R."/>
            <person name="Binder M."/>
            <person name="Bloem J."/>
            <person name="Labutti K."/>
            <person name="Salamov A."/>
            <person name="Andreopoulos B."/>
            <person name="Baker S."/>
            <person name="Barry K."/>
            <person name="Bills G."/>
            <person name="Bluhm B."/>
            <person name="Cannon C."/>
            <person name="Castanera R."/>
            <person name="Culley D."/>
            <person name="Daum C."/>
            <person name="Ezra D."/>
            <person name="Gonzalez J."/>
            <person name="Henrissat B."/>
            <person name="Kuo A."/>
            <person name="Liang C."/>
            <person name="Lipzen A."/>
            <person name="Lutzoni F."/>
            <person name="Magnuson J."/>
            <person name="Mondo S."/>
            <person name="Nolan M."/>
            <person name="Ohm R."/>
            <person name="Pangilinan J."/>
            <person name="Park H.-J."/>
            <person name="Ramirez L."/>
            <person name="Alfaro M."/>
            <person name="Sun H."/>
            <person name="Tritt A."/>
            <person name="Yoshinaga Y."/>
            <person name="Zwiers L.-H."/>
            <person name="Turgeon B."/>
            <person name="Goodwin S."/>
            <person name="Spatafora J."/>
            <person name="Crous P."/>
            <person name="Grigoriev I."/>
        </authorList>
    </citation>
    <scope>NUCLEOTIDE SEQUENCE</scope>
    <source>
        <strain evidence="4">CBS 113818</strain>
    </source>
</reference>
<keyword evidence="5" id="KW-1185">Reference proteome</keyword>
<dbReference type="InterPro" id="IPR036249">
    <property type="entry name" value="Thioredoxin-like_sf"/>
</dbReference>
<dbReference type="Pfam" id="PF06999">
    <property type="entry name" value="Suc_Fer-like"/>
    <property type="match status" value="1"/>
</dbReference>
<dbReference type="CDD" id="cd03062">
    <property type="entry name" value="TRX_Fd_Sucrase"/>
    <property type="match status" value="1"/>
</dbReference>
<dbReference type="Gene3D" id="3.40.30.10">
    <property type="entry name" value="Glutaredoxin"/>
    <property type="match status" value="1"/>
</dbReference>
<comment type="similarity">
    <text evidence="1">Belongs to the AIM32 family.</text>
</comment>
<accession>A0A6A6ZYK0</accession>
<dbReference type="AlphaFoldDB" id="A0A6A6ZYK0"/>
<feature type="compositionally biased region" description="Basic and acidic residues" evidence="3">
    <location>
        <begin position="316"/>
        <end position="339"/>
    </location>
</feature>
<organism evidence="4 5">
    <name type="scientific">Ophiobolus disseminans</name>
    <dbReference type="NCBI Taxonomy" id="1469910"/>
    <lineage>
        <taxon>Eukaryota</taxon>
        <taxon>Fungi</taxon>
        <taxon>Dikarya</taxon>
        <taxon>Ascomycota</taxon>
        <taxon>Pezizomycotina</taxon>
        <taxon>Dothideomycetes</taxon>
        <taxon>Pleosporomycetidae</taxon>
        <taxon>Pleosporales</taxon>
        <taxon>Pleosporineae</taxon>
        <taxon>Phaeosphaeriaceae</taxon>
        <taxon>Ophiobolus</taxon>
    </lineage>
</organism>
<evidence type="ECO:0000256" key="2">
    <source>
        <dbReference type="ARBA" id="ARBA00040895"/>
    </source>
</evidence>
<evidence type="ECO:0000256" key="3">
    <source>
        <dbReference type="SAM" id="MobiDB-lite"/>
    </source>
</evidence>
<dbReference type="EMBL" id="MU006226">
    <property type="protein sequence ID" value="KAF2826140.1"/>
    <property type="molecule type" value="Genomic_DNA"/>
</dbReference>
<name>A0A6A6ZYK0_9PLEO</name>
<dbReference type="InterPro" id="IPR009737">
    <property type="entry name" value="Aim32/Apd1-like"/>
</dbReference>